<dbReference type="Proteomes" id="UP000054567">
    <property type="component" value="Unassembled WGS sequence"/>
</dbReference>
<proteinExistence type="inferred from homology"/>
<sequence length="128" mass="14390">MDIYVSQLSIHLDPAHWGPNAAEFNPSRWIDTSSSSDQIITPAKGTYVSWSGGPQICPGVKMSQVEFVATMATLFRSARCEPLPTVGIEDAEMLRERLRQLAWDSVSKLTLQMRDPGRVQLRWVPMED</sequence>
<accession>A0A0J6F0T8</accession>
<dbReference type="EMBL" id="DS268109">
    <property type="protein sequence ID" value="KMM63658.1"/>
    <property type="molecule type" value="Genomic_DNA"/>
</dbReference>
<dbReference type="PANTHER" id="PTHR24305">
    <property type="entry name" value="CYTOCHROME P450"/>
    <property type="match status" value="1"/>
</dbReference>
<evidence type="ECO:0000313" key="3">
    <source>
        <dbReference type="Proteomes" id="UP000054567"/>
    </source>
</evidence>
<dbReference type="GO" id="GO:0005506">
    <property type="term" value="F:iron ion binding"/>
    <property type="evidence" value="ECO:0007669"/>
    <property type="project" value="InterPro"/>
</dbReference>
<name>A0A0J6F0T8_COCPO</name>
<dbReference type="InterPro" id="IPR001128">
    <property type="entry name" value="Cyt_P450"/>
</dbReference>
<reference evidence="3" key="3">
    <citation type="journal article" date="2010" name="Genome Res.">
        <title>Population genomic sequencing of Coccidioides fungi reveals recent hybridization and transposon control.</title>
        <authorList>
            <person name="Neafsey D.E."/>
            <person name="Barker B.M."/>
            <person name="Sharpton T.J."/>
            <person name="Stajich J.E."/>
            <person name="Park D.J."/>
            <person name="Whiston E."/>
            <person name="Hung C.-Y."/>
            <person name="McMahan C."/>
            <person name="White J."/>
            <person name="Sykes S."/>
            <person name="Heiman D."/>
            <person name="Young S."/>
            <person name="Zeng Q."/>
            <person name="Abouelleil A."/>
            <person name="Aftuck L."/>
            <person name="Bessette D."/>
            <person name="Brown A."/>
            <person name="FitzGerald M."/>
            <person name="Lui A."/>
            <person name="Macdonald J.P."/>
            <person name="Priest M."/>
            <person name="Orbach M.J."/>
            <person name="Galgiani J.N."/>
            <person name="Kirkland T.N."/>
            <person name="Cole G.T."/>
            <person name="Birren B.W."/>
            <person name="Henn M.R."/>
            <person name="Taylor J.W."/>
            <person name="Rounsley S.D."/>
        </authorList>
    </citation>
    <scope>NUCLEOTIDE SEQUENCE [LARGE SCALE GENOMIC DNA]</scope>
    <source>
        <strain evidence="3">RMSCC 3488</strain>
    </source>
</reference>
<dbReference type="GO" id="GO:0016705">
    <property type="term" value="F:oxidoreductase activity, acting on paired donors, with incorporation or reduction of molecular oxygen"/>
    <property type="evidence" value="ECO:0007669"/>
    <property type="project" value="InterPro"/>
</dbReference>
<comment type="similarity">
    <text evidence="1">Belongs to the cytochrome P450 family.</text>
</comment>
<protein>
    <recommendedName>
        <fullName evidence="4">Cytochrome P450</fullName>
    </recommendedName>
</protein>
<reference evidence="3" key="2">
    <citation type="journal article" date="2009" name="Genome Res.">
        <title>Comparative genomic analyses of the human fungal pathogens Coccidioides and their relatives.</title>
        <authorList>
            <person name="Sharpton T.J."/>
            <person name="Stajich J.E."/>
            <person name="Rounsley S.D."/>
            <person name="Gardner M.J."/>
            <person name="Wortman J.R."/>
            <person name="Jordar V.S."/>
            <person name="Maiti R."/>
            <person name="Kodira C.D."/>
            <person name="Neafsey D.E."/>
            <person name="Zeng Q."/>
            <person name="Hung C.-Y."/>
            <person name="McMahan C."/>
            <person name="Muszewska A."/>
            <person name="Grynberg M."/>
            <person name="Mandel M.A."/>
            <person name="Kellner E.M."/>
            <person name="Barker B.M."/>
            <person name="Galgiani J.N."/>
            <person name="Orbach M.J."/>
            <person name="Kirkland T.N."/>
            <person name="Cole G.T."/>
            <person name="Henn M.R."/>
            <person name="Birren B.W."/>
            <person name="Taylor J.W."/>
        </authorList>
    </citation>
    <scope>NUCLEOTIDE SEQUENCE [LARGE SCALE GENOMIC DNA]</scope>
    <source>
        <strain evidence="3">RMSCC 3488</strain>
    </source>
</reference>
<dbReference type="PANTHER" id="PTHR24305:SF166">
    <property type="entry name" value="CYTOCHROME P450 12A4, MITOCHONDRIAL-RELATED"/>
    <property type="match status" value="1"/>
</dbReference>
<dbReference type="VEuPathDB" id="FungiDB:CPAG_00013"/>
<dbReference type="Pfam" id="PF00067">
    <property type="entry name" value="p450"/>
    <property type="match status" value="1"/>
</dbReference>
<dbReference type="Gene3D" id="1.10.630.10">
    <property type="entry name" value="Cytochrome P450"/>
    <property type="match status" value="1"/>
</dbReference>
<evidence type="ECO:0008006" key="4">
    <source>
        <dbReference type="Google" id="ProtNLM"/>
    </source>
</evidence>
<reference evidence="2 3" key="1">
    <citation type="submission" date="2007-06" db="EMBL/GenBank/DDBJ databases">
        <title>The Genome Sequence of Coccidioides posadasii RMSCC_3488.</title>
        <authorList>
            <consortium name="Coccidioides Genome Resources Consortium"/>
            <consortium name="The Broad Institute Genome Sequencing Platform"/>
            <person name="Henn M.R."/>
            <person name="Sykes S."/>
            <person name="Young S."/>
            <person name="Jaffe D."/>
            <person name="Berlin A."/>
            <person name="Alvarez P."/>
            <person name="Butler J."/>
            <person name="Gnerre S."/>
            <person name="Grabherr M."/>
            <person name="Mauceli E."/>
            <person name="Brockman W."/>
            <person name="Kodira C."/>
            <person name="Alvarado L."/>
            <person name="Zeng Q."/>
            <person name="Crawford M."/>
            <person name="Antoine C."/>
            <person name="Devon K."/>
            <person name="Galgiani J."/>
            <person name="Orsborn K."/>
            <person name="Lewis M.L."/>
            <person name="Nusbaum C."/>
            <person name="Galagan J."/>
            <person name="Birren B."/>
        </authorList>
    </citation>
    <scope>NUCLEOTIDE SEQUENCE [LARGE SCALE GENOMIC DNA]</scope>
    <source>
        <strain evidence="2 3">RMSCC 3488</strain>
    </source>
</reference>
<evidence type="ECO:0000313" key="2">
    <source>
        <dbReference type="EMBL" id="KMM63658.1"/>
    </source>
</evidence>
<dbReference type="InterPro" id="IPR050121">
    <property type="entry name" value="Cytochrome_P450_monoxygenase"/>
</dbReference>
<dbReference type="GO" id="GO:0004497">
    <property type="term" value="F:monooxygenase activity"/>
    <property type="evidence" value="ECO:0007669"/>
    <property type="project" value="InterPro"/>
</dbReference>
<gene>
    <name evidence="2" type="ORF">CPAG_00013</name>
</gene>
<dbReference type="AlphaFoldDB" id="A0A0J6F0T8"/>
<dbReference type="GO" id="GO:0020037">
    <property type="term" value="F:heme binding"/>
    <property type="evidence" value="ECO:0007669"/>
    <property type="project" value="InterPro"/>
</dbReference>
<evidence type="ECO:0000256" key="1">
    <source>
        <dbReference type="ARBA" id="ARBA00010617"/>
    </source>
</evidence>
<organism evidence="2 3">
    <name type="scientific">Coccidioides posadasii RMSCC 3488</name>
    <dbReference type="NCBI Taxonomy" id="454284"/>
    <lineage>
        <taxon>Eukaryota</taxon>
        <taxon>Fungi</taxon>
        <taxon>Dikarya</taxon>
        <taxon>Ascomycota</taxon>
        <taxon>Pezizomycotina</taxon>
        <taxon>Eurotiomycetes</taxon>
        <taxon>Eurotiomycetidae</taxon>
        <taxon>Onygenales</taxon>
        <taxon>Onygenaceae</taxon>
        <taxon>Coccidioides</taxon>
    </lineage>
</organism>
<dbReference type="SUPFAM" id="SSF48264">
    <property type="entry name" value="Cytochrome P450"/>
    <property type="match status" value="1"/>
</dbReference>
<dbReference type="InterPro" id="IPR036396">
    <property type="entry name" value="Cyt_P450_sf"/>
</dbReference>